<dbReference type="InterPro" id="IPR036259">
    <property type="entry name" value="MFS_trans_sf"/>
</dbReference>
<keyword evidence="3" id="KW-1185">Reference proteome</keyword>
<dbReference type="SUPFAM" id="SSF103473">
    <property type="entry name" value="MFS general substrate transporter"/>
    <property type="match status" value="1"/>
</dbReference>
<dbReference type="EMBL" id="JAAOIV010000004">
    <property type="protein sequence ID" value="NHN55491.1"/>
    <property type="molecule type" value="Genomic_DNA"/>
</dbReference>
<organism evidence="2 3">
    <name type="scientific">Metallococcus carri</name>
    <dbReference type="NCBI Taxonomy" id="1656884"/>
    <lineage>
        <taxon>Bacteria</taxon>
        <taxon>Bacillati</taxon>
        <taxon>Actinomycetota</taxon>
        <taxon>Actinomycetes</taxon>
        <taxon>Micrococcales</taxon>
        <taxon>Dermacoccaceae</taxon>
        <taxon>Metallococcus</taxon>
    </lineage>
</organism>
<evidence type="ECO:0000313" key="2">
    <source>
        <dbReference type="EMBL" id="NHN55491.1"/>
    </source>
</evidence>
<keyword evidence="1" id="KW-0472">Membrane</keyword>
<gene>
    <name evidence="2" type="ORF">G9U51_06815</name>
</gene>
<sequence>MRPRASWAPFPAFTAFGVFWGAWGAALPVLRRTAGVSQGQLGTALLFVGLGALPSMALAGRVVDRFGLRVVAPLLAALAGAGLLISPRPTGWCSW</sequence>
<dbReference type="AlphaFoldDB" id="A0A967AYP7"/>
<proteinExistence type="predicted"/>
<feature type="transmembrane region" description="Helical" evidence="1">
    <location>
        <begin position="40"/>
        <end position="59"/>
    </location>
</feature>
<protein>
    <submittedName>
        <fullName evidence="2">MFS transporter</fullName>
    </submittedName>
</protein>
<evidence type="ECO:0000256" key="1">
    <source>
        <dbReference type="SAM" id="Phobius"/>
    </source>
</evidence>
<dbReference type="Proteomes" id="UP000744769">
    <property type="component" value="Unassembled WGS sequence"/>
</dbReference>
<comment type="caution">
    <text evidence="2">The sequence shown here is derived from an EMBL/GenBank/DDBJ whole genome shotgun (WGS) entry which is preliminary data.</text>
</comment>
<dbReference type="Gene3D" id="1.20.1250.20">
    <property type="entry name" value="MFS general substrate transporter like domains"/>
    <property type="match status" value="1"/>
</dbReference>
<evidence type="ECO:0000313" key="3">
    <source>
        <dbReference type="Proteomes" id="UP000744769"/>
    </source>
</evidence>
<name>A0A967AYP7_9MICO</name>
<reference evidence="2" key="1">
    <citation type="submission" date="2020-03" db="EMBL/GenBank/DDBJ databases">
        <title>Draft sequencing of Calidifontibacter sp. DB0510.</title>
        <authorList>
            <person name="Kim D.-U."/>
        </authorList>
    </citation>
    <scope>NUCLEOTIDE SEQUENCE</scope>
    <source>
        <strain evidence="2">DB0510</strain>
    </source>
</reference>
<keyword evidence="1" id="KW-1133">Transmembrane helix</keyword>
<dbReference type="RefSeq" id="WP_166195125.1">
    <property type="nucleotide sequence ID" value="NZ_JAAOIV010000004.1"/>
</dbReference>
<accession>A0A967AYP7</accession>
<keyword evidence="1" id="KW-0812">Transmembrane</keyword>
<feature type="transmembrane region" description="Helical" evidence="1">
    <location>
        <begin position="66"/>
        <end position="85"/>
    </location>
</feature>